<sequence length="69" mass="7612">MVNQGESYLDALELPTLAVNSKNEGESESKVWAISQLKVKGEGESVMYYTGFPIVNKELKGSSRLIHLP</sequence>
<name>A0A239LAA2_9BACT</name>
<dbReference type="EMBL" id="FZOQ01000038">
    <property type="protein sequence ID" value="SNT27556.1"/>
    <property type="molecule type" value="Genomic_DNA"/>
</dbReference>
<evidence type="ECO:0000313" key="2">
    <source>
        <dbReference type="Proteomes" id="UP000198432"/>
    </source>
</evidence>
<protein>
    <submittedName>
        <fullName evidence="1">Uncharacterized protein</fullName>
    </submittedName>
</protein>
<accession>A0A239LAA2</accession>
<dbReference type="RefSeq" id="WP_089321760.1">
    <property type="nucleotide sequence ID" value="NZ_FZOQ01000038.1"/>
</dbReference>
<organism evidence="1 2">
    <name type="scientific">Pontibacter ummariensis</name>
    <dbReference type="NCBI Taxonomy" id="1610492"/>
    <lineage>
        <taxon>Bacteria</taxon>
        <taxon>Pseudomonadati</taxon>
        <taxon>Bacteroidota</taxon>
        <taxon>Cytophagia</taxon>
        <taxon>Cytophagales</taxon>
        <taxon>Hymenobacteraceae</taxon>
        <taxon>Pontibacter</taxon>
    </lineage>
</organism>
<dbReference type="AlphaFoldDB" id="A0A239LAA2"/>
<evidence type="ECO:0000313" key="1">
    <source>
        <dbReference type="EMBL" id="SNT27556.1"/>
    </source>
</evidence>
<gene>
    <name evidence="1" type="ORF">SAMN06296052_13829</name>
</gene>
<keyword evidence="2" id="KW-1185">Reference proteome</keyword>
<dbReference type="Proteomes" id="UP000198432">
    <property type="component" value="Unassembled WGS sequence"/>
</dbReference>
<reference evidence="2" key="1">
    <citation type="submission" date="2017-06" db="EMBL/GenBank/DDBJ databases">
        <authorList>
            <person name="Varghese N."/>
            <person name="Submissions S."/>
        </authorList>
    </citation>
    <scope>NUCLEOTIDE SEQUENCE [LARGE SCALE GENOMIC DNA]</scope>
    <source>
        <strain evidence="2">NKM1</strain>
    </source>
</reference>
<proteinExistence type="predicted"/>